<dbReference type="AlphaFoldDB" id="A0A0D2LT21"/>
<dbReference type="STRING" id="145388.A0A0D2LT21"/>
<dbReference type="Gene3D" id="1.25.40.10">
    <property type="entry name" value="Tetratricopeptide repeat domain"/>
    <property type="match status" value="1"/>
</dbReference>
<keyword evidence="5" id="KW-1185">Reference proteome</keyword>
<dbReference type="InterPro" id="IPR019734">
    <property type="entry name" value="TPR_rpt"/>
</dbReference>
<dbReference type="RefSeq" id="XP_013891921.1">
    <property type="nucleotide sequence ID" value="XM_014036467.1"/>
</dbReference>
<dbReference type="InterPro" id="IPR052628">
    <property type="entry name" value="CFAP70"/>
</dbReference>
<dbReference type="KEGG" id="mng:MNEG_15062"/>
<evidence type="ECO:0000256" key="3">
    <source>
        <dbReference type="SAM" id="MobiDB-lite"/>
    </source>
</evidence>
<keyword evidence="2" id="KW-0802">TPR repeat</keyword>
<dbReference type="GO" id="GO:0031514">
    <property type="term" value="C:motile cilium"/>
    <property type="evidence" value="ECO:0007669"/>
    <property type="project" value="TreeGrafter"/>
</dbReference>
<evidence type="ECO:0000256" key="1">
    <source>
        <dbReference type="ARBA" id="ARBA00022737"/>
    </source>
</evidence>
<protein>
    <submittedName>
        <fullName evidence="4">Uncharacterized protein</fullName>
    </submittedName>
</protein>
<evidence type="ECO:0000313" key="5">
    <source>
        <dbReference type="Proteomes" id="UP000054498"/>
    </source>
</evidence>
<dbReference type="EMBL" id="KK105211">
    <property type="protein sequence ID" value="KIY92901.1"/>
    <property type="molecule type" value="Genomic_DNA"/>
</dbReference>
<gene>
    <name evidence="4" type="ORF">MNEG_15062</name>
</gene>
<dbReference type="SMART" id="SM00028">
    <property type="entry name" value="TPR"/>
    <property type="match status" value="4"/>
</dbReference>
<feature type="region of interest" description="Disordered" evidence="3">
    <location>
        <begin position="34"/>
        <end position="61"/>
    </location>
</feature>
<sequence>MALARERAAAAAPPAAAATATATAAGATARAAGLGGARAKGPPGTAAGRQQGQAAGGGEGDAAAQALHNELYCLLADETRAALAALATPLDAAAHASCSSLDSSAQQANGEAARAAARTGGEGDGDGGAASLAELAEDAEAEGDAARAHALHQQRVATAAGGREEVQALCDYGRFCARAGAATRAEECFRRVLEADAAHAGAAAALLCLQLHLARQEARGGSTDGGGGGHGCAAAAARLFEAAEVLGHALQDGAAAAAAAAAAGGATAAAGRGAAAGARQGGGGGGGGSALAWALLSLVYSEQGKPKEQQARSCHQEVVRLSKEALASLRPPGQSQNPEQQQQQQQQAPVSSSDNTPSAPPSQQRAADGTQQGQQPPPPSMGNGPAGPGDVAAASGGCEAAVKEGAGGDAVLSGYLEAAELLLGLGMGALADAALQLGAGLKDGAARLWKRTALAGARAALLLGDGPRALSLLRGLQVAMAEAGDDGVCALVATGDAHYEGGNFTLAKQSYRRAASRAPGACPPCALARLADCFLRSGDAAYAADTFELAAAARPAAAAWLGAAAARARLRDYEAADAALARASRRDPRHPGVWGRLALLALEQGREDEAGQP</sequence>
<evidence type="ECO:0000256" key="2">
    <source>
        <dbReference type="ARBA" id="ARBA00022803"/>
    </source>
</evidence>
<organism evidence="4 5">
    <name type="scientific">Monoraphidium neglectum</name>
    <dbReference type="NCBI Taxonomy" id="145388"/>
    <lineage>
        <taxon>Eukaryota</taxon>
        <taxon>Viridiplantae</taxon>
        <taxon>Chlorophyta</taxon>
        <taxon>core chlorophytes</taxon>
        <taxon>Chlorophyceae</taxon>
        <taxon>CS clade</taxon>
        <taxon>Sphaeropleales</taxon>
        <taxon>Selenastraceae</taxon>
        <taxon>Monoraphidium</taxon>
    </lineage>
</organism>
<dbReference type="Proteomes" id="UP000054498">
    <property type="component" value="Unassembled WGS sequence"/>
</dbReference>
<accession>A0A0D2LT21</accession>
<reference evidence="4 5" key="1">
    <citation type="journal article" date="2013" name="BMC Genomics">
        <title>Reconstruction of the lipid metabolism for the microalga Monoraphidium neglectum from its genome sequence reveals characteristics suitable for biofuel production.</title>
        <authorList>
            <person name="Bogen C."/>
            <person name="Al-Dilaimi A."/>
            <person name="Albersmeier A."/>
            <person name="Wichmann J."/>
            <person name="Grundmann M."/>
            <person name="Rupp O."/>
            <person name="Lauersen K.J."/>
            <person name="Blifernez-Klassen O."/>
            <person name="Kalinowski J."/>
            <person name="Goesmann A."/>
            <person name="Mussgnug J.H."/>
            <person name="Kruse O."/>
        </authorList>
    </citation>
    <scope>NUCLEOTIDE SEQUENCE [LARGE SCALE GENOMIC DNA]</scope>
    <source>
        <strain evidence="4 5">SAG 48.87</strain>
    </source>
</reference>
<keyword evidence="1" id="KW-0677">Repeat</keyword>
<dbReference type="GO" id="GO:0070062">
    <property type="term" value="C:extracellular exosome"/>
    <property type="evidence" value="ECO:0007669"/>
    <property type="project" value="TreeGrafter"/>
</dbReference>
<dbReference type="PANTHER" id="PTHR44314:SF1">
    <property type="entry name" value="CILIA- AND FLAGELLA-ASSOCIATED PROTEIN 70"/>
    <property type="match status" value="1"/>
</dbReference>
<name>A0A0D2LT21_9CHLO</name>
<dbReference type="SUPFAM" id="SSF48452">
    <property type="entry name" value="TPR-like"/>
    <property type="match status" value="1"/>
</dbReference>
<feature type="compositionally biased region" description="Low complexity" evidence="3">
    <location>
        <begin position="39"/>
        <end position="53"/>
    </location>
</feature>
<feature type="compositionally biased region" description="Polar residues" evidence="3">
    <location>
        <begin position="354"/>
        <end position="365"/>
    </location>
</feature>
<dbReference type="GeneID" id="25732686"/>
<evidence type="ECO:0000313" key="4">
    <source>
        <dbReference type="EMBL" id="KIY92901.1"/>
    </source>
</evidence>
<dbReference type="GO" id="GO:0060271">
    <property type="term" value="P:cilium assembly"/>
    <property type="evidence" value="ECO:0007669"/>
    <property type="project" value="TreeGrafter"/>
</dbReference>
<feature type="compositionally biased region" description="Low complexity" evidence="3">
    <location>
        <begin position="109"/>
        <end position="119"/>
    </location>
</feature>
<feature type="region of interest" description="Disordered" evidence="3">
    <location>
        <begin position="109"/>
        <end position="129"/>
    </location>
</feature>
<dbReference type="PANTHER" id="PTHR44314">
    <property type="entry name" value="CILIA- AND FLAGELLA-ASSOCIATED PROTEIN 70"/>
    <property type="match status" value="1"/>
</dbReference>
<dbReference type="InterPro" id="IPR011990">
    <property type="entry name" value="TPR-like_helical_dom_sf"/>
</dbReference>
<feature type="region of interest" description="Disordered" evidence="3">
    <location>
        <begin position="329"/>
        <end position="393"/>
    </location>
</feature>
<proteinExistence type="predicted"/>
<feature type="compositionally biased region" description="Low complexity" evidence="3">
    <location>
        <begin position="331"/>
        <end position="353"/>
    </location>
</feature>
<dbReference type="GO" id="GO:0003341">
    <property type="term" value="P:cilium movement"/>
    <property type="evidence" value="ECO:0007669"/>
    <property type="project" value="TreeGrafter"/>
</dbReference>